<dbReference type="Proteomes" id="UP000789508">
    <property type="component" value="Unassembled WGS sequence"/>
</dbReference>
<sequence>NEKAELHIKQIELQFIIDRLISNNKVHDHIEEQKLDLISKRSKRALDRGSENNEKADTNEMIHL</sequence>
<gene>
    <name evidence="2" type="ORF">ALEPTO_LOCUS10728</name>
</gene>
<dbReference type="AlphaFoldDB" id="A0A9N9EIM3"/>
<evidence type="ECO:0000313" key="3">
    <source>
        <dbReference type="Proteomes" id="UP000789508"/>
    </source>
</evidence>
<proteinExistence type="predicted"/>
<keyword evidence="3" id="KW-1185">Reference proteome</keyword>
<name>A0A9N9EIM3_9GLOM</name>
<reference evidence="2" key="1">
    <citation type="submission" date="2021-06" db="EMBL/GenBank/DDBJ databases">
        <authorList>
            <person name="Kallberg Y."/>
            <person name="Tangrot J."/>
            <person name="Rosling A."/>
        </authorList>
    </citation>
    <scope>NUCLEOTIDE SEQUENCE</scope>
    <source>
        <strain evidence="2">FL130A</strain>
    </source>
</reference>
<evidence type="ECO:0000313" key="2">
    <source>
        <dbReference type="EMBL" id="CAG8675693.1"/>
    </source>
</evidence>
<accession>A0A9N9EIM3</accession>
<evidence type="ECO:0000256" key="1">
    <source>
        <dbReference type="SAM" id="MobiDB-lite"/>
    </source>
</evidence>
<protein>
    <submittedName>
        <fullName evidence="2">11201_t:CDS:1</fullName>
    </submittedName>
</protein>
<dbReference type="EMBL" id="CAJVPS010013193">
    <property type="protein sequence ID" value="CAG8675693.1"/>
    <property type="molecule type" value="Genomic_DNA"/>
</dbReference>
<dbReference type="OrthoDB" id="2427761at2759"/>
<feature type="region of interest" description="Disordered" evidence="1">
    <location>
        <begin position="42"/>
        <end position="64"/>
    </location>
</feature>
<feature type="non-terminal residue" evidence="2">
    <location>
        <position position="64"/>
    </location>
</feature>
<organism evidence="2 3">
    <name type="scientific">Ambispora leptoticha</name>
    <dbReference type="NCBI Taxonomy" id="144679"/>
    <lineage>
        <taxon>Eukaryota</taxon>
        <taxon>Fungi</taxon>
        <taxon>Fungi incertae sedis</taxon>
        <taxon>Mucoromycota</taxon>
        <taxon>Glomeromycotina</taxon>
        <taxon>Glomeromycetes</taxon>
        <taxon>Archaeosporales</taxon>
        <taxon>Ambisporaceae</taxon>
        <taxon>Ambispora</taxon>
    </lineage>
</organism>
<comment type="caution">
    <text evidence="2">The sequence shown here is derived from an EMBL/GenBank/DDBJ whole genome shotgun (WGS) entry which is preliminary data.</text>
</comment>